<dbReference type="InterPro" id="IPR014025">
    <property type="entry name" value="Glutaredoxin_subgr"/>
</dbReference>
<dbReference type="CDD" id="cd03419">
    <property type="entry name" value="GRX_GRXh_1_2_like"/>
    <property type="match status" value="1"/>
</dbReference>
<dbReference type="PRINTS" id="PR00160">
    <property type="entry name" value="GLUTAREDOXIN"/>
</dbReference>
<dbReference type="PROSITE" id="PS00195">
    <property type="entry name" value="GLUTAREDOXIN_1"/>
    <property type="match status" value="1"/>
</dbReference>
<dbReference type="PROSITE" id="PS51354">
    <property type="entry name" value="GLUTAREDOXIN_2"/>
    <property type="match status" value="1"/>
</dbReference>
<dbReference type="SUPFAM" id="SSF52833">
    <property type="entry name" value="Thioredoxin-like"/>
    <property type="match status" value="1"/>
</dbReference>
<evidence type="ECO:0000313" key="6">
    <source>
        <dbReference type="Proteomes" id="UP000305647"/>
    </source>
</evidence>
<dbReference type="EMBL" id="SPRO01000011">
    <property type="protein sequence ID" value="TIC31720.1"/>
    <property type="molecule type" value="Genomic_DNA"/>
</dbReference>
<dbReference type="InterPro" id="IPR036249">
    <property type="entry name" value="Thioredoxin-like_sf"/>
</dbReference>
<keyword evidence="1" id="KW-1015">Disulfide bond</keyword>
<name>A0A4T0RDM5_9BASI</name>
<evidence type="ECO:0000256" key="2">
    <source>
        <dbReference type="ARBA" id="ARBA00023284"/>
    </source>
</evidence>
<dbReference type="EMBL" id="SPRW01000021">
    <property type="protein sequence ID" value="TIC65414.1"/>
    <property type="molecule type" value="Genomic_DNA"/>
</dbReference>
<dbReference type="Gene3D" id="3.40.30.10">
    <property type="entry name" value="Glutaredoxin"/>
    <property type="match status" value="1"/>
</dbReference>
<evidence type="ECO:0000313" key="4">
    <source>
        <dbReference type="EMBL" id="TIC31720.1"/>
    </source>
</evidence>
<evidence type="ECO:0000313" key="5">
    <source>
        <dbReference type="EMBL" id="TIC65414.1"/>
    </source>
</evidence>
<evidence type="ECO:0000259" key="3">
    <source>
        <dbReference type="Pfam" id="PF00462"/>
    </source>
</evidence>
<dbReference type="PANTHER" id="PTHR45694:SF18">
    <property type="entry name" value="GLUTAREDOXIN-1-RELATED"/>
    <property type="match status" value="1"/>
</dbReference>
<proteinExistence type="predicted"/>
<sequence length="115" mass="12721">MSAIAQLVEKTIADNVIAVFSKSYCPFCTRTKNLIKQLPVKPDSVAILELDERPDGADIQAYLLDKTGQRSVPNVFVKQQLTHLNRLKIHSNFTGNDDFQAAHASGKIVQLLQGN</sequence>
<accession>A0A4T0RDM5</accession>
<dbReference type="Proteomes" id="UP000309601">
    <property type="component" value="Unassembled WGS sequence"/>
</dbReference>
<organism evidence="5 7">
    <name type="scientific">Wallemia mellicola</name>
    <dbReference type="NCBI Taxonomy" id="1708541"/>
    <lineage>
        <taxon>Eukaryota</taxon>
        <taxon>Fungi</taxon>
        <taxon>Dikarya</taxon>
        <taxon>Basidiomycota</taxon>
        <taxon>Wallemiomycotina</taxon>
        <taxon>Wallemiomycetes</taxon>
        <taxon>Wallemiales</taxon>
        <taxon>Wallemiaceae</taxon>
        <taxon>Wallemia</taxon>
    </lineage>
</organism>
<dbReference type="GO" id="GO:0015038">
    <property type="term" value="F:glutathione disulfide oxidoreductase activity"/>
    <property type="evidence" value="ECO:0007669"/>
    <property type="project" value="TreeGrafter"/>
</dbReference>
<dbReference type="GO" id="GO:0005737">
    <property type="term" value="C:cytoplasm"/>
    <property type="evidence" value="ECO:0007669"/>
    <property type="project" value="TreeGrafter"/>
</dbReference>
<comment type="caution">
    <text evidence="5">The sequence shown here is derived from an EMBL/GenBank/DDBJ whole genome shotgun (WGS) entry which is preliminary data.</text>
</comment>
<dbReference type="AlphaFoldDB" id="A0A4T0RDM5"/>
<protein>
    <recommendedName>
        <fullName evidence="3">Glutaredoxin domain-containing protein</fullName>
    </recommendedName>
</protein>
<dbReference type="PANTHER" id="PTHR45694">
    <property type="entry name" value="GLUTAREDOXIN 2"/>
    <property type="match status" value="1"/>
</dbReference>
<dbReference type="GO" id="GO:0034599">
    <property type="term" value="P:cellular response to oxidative stress"/>
    <property type="evidence" value="ECO:0007669"/>
    <property type="project" value="TreeGrafter"/>
</dbReference>
<evidence type="ECO:0000256" key="1">
    <source>
        <dbReference type="ARBA" id="ARBA00023157"/>
    </source>
</evidence>
<evidence type="ECO:0000313" key="7">
    <source>
        <dbReference type="Proteomes" id="UP000309601"/>
    </source>
</evidence>
<dbReference type="InterPro" id="IPR002109">
    <property type="entry name" value="Glutaredoxin"/>
</dbReference>
<dbReference type="GO" id="GO:0005634">
    <property type="term" value="C:nucleus"/>
    <property type="evidence" value="ECO:0007669"/>
    <property type="project" value="TreeGrafter"/>
</dbReference>
<reference evidence="6 7" key="1">
    <citation type="submission" date="2019-03" db="EMBL/GenBank/DDBJ databases">
        <title>Sequencing 25 genomes of Wallemia mellicola.</title>
        <authorList>
            <person name="Gostincar C."/>
        </authorList>
    </citation>
    <scope>NUCLEOTIDE SEQUENCE [LARGE SCALE GENOMIC DNA]</scope>
    <source>
        <strain evidence="5 7">EXF-1274</strain>
        <strain evidence="4 6">EXF-8738</strain>
    </source>
</reference>
<dbReference type="Pfam" id="PF00462">
    <property type="entry name" value="Glutaredoxin"/>
    <property type="match status" value="1"/>
</dbReference>
<gene>
    <name evidence="5" type="ORF">E3Q02_02218</name>
    <name evidence="4" type="ORF">E3Q10_01530</name>
</gene>
<dbReference type="Proteomes" id="UP000305647">
    <property type="component" value="Unassembled WGS sequence"/>
</dbReference>
<keyword evidence="2" id="KW-0676">Redox-active center</keyword>
<feature type="domain" description="Glutaredoxin" evidence="3">
    <location>
        <begin position="17"/>
        <end position="81"/>
    </location>
</feature>
<dbReference type="InterPro" id="IPR011767">
    <property type="entry name" value="GLR_AS"/>
</dbReference>